<evidence type="ECO:0000256" key="5">
    <source>
        <dbReference type="ARBA" id="ARBA00022618"/>
    </source>
</evidence>
<evidence type="ECO:0000256" key="8">
    <source>
        <dbReference type="ARBA" id="ARBA00023235"/>
    </source>
</evidence>
<evidence type="ECO:0000256" key="1">
    <source>
        <dbReference type="ARBA" id="ARBA00000971"/>
    </source>
</evidence>
<dbReference type="PANTHER" id="PTHR30560:SF3">
    <property type="entry name" value="TRIGGER FACTOR-LIKE PROTEIN TIG, CHLOROPLASTIC"/>
    <property type="match status" value="1"/>
</dbReference>
<comment type="similarity">
    <text evidence="2 11">Belongs to the FKBP-type PPIase family. Tig subfamily.</text>
</comment>
<sequence>MKTSLERVTPTRVKLNIEVPFADFKPALDASYKEVAQQIQVPGFRRGKVPAVMIDQRVGREYVVENALNSQLDSYYQQALAETGVVPLARPEVEVEQAPSLNEADNEADVSLTITVDARPEIEVPNYEGIELTVEPREAKDEDVQKALDELRGRFGTLKTVDRPAQDGDFTTIDIAASIDGETVDEATGLSYEIGSGTMLEGIDEALIGLSADEDAAFETKLAGGEHSGKDATVKVTLTAVKERELPEADDEFAQLASEFDTIEELRDSLREGAEKDAVMQQGVEARDKALDALLEKVEVALPESVIEEQVEAHFNSANQDDDHDTEEHRKEVRQNTEKAFRAEVVLDKIAEEEEIGVEQNELLEYIFQTSQQYGMDPQQFMQMLGQGGQIEAVVGEVRRRKALAKVLESAKVTDTDGKDVDLTPFVTPEGEQETEEATEEN</sequence>
<evidence type="ECO:0000256" key="4">
    <source>
        <dbReference type="ARBA" id="ARBA00016902"/>
    </source>
</evidence>
<feature type="compositionally biased region" description="Acidic residues" evidence="12">
    <location>
        <begin position="431"/>
        <end position="442"/>
    </location>
</feature>
<protein>
    <recommendedName>
        <fullName evidence="4 11">Trigger factor</fullName>
        <shortName evidence="11">TF</shortName>
        <ecNumber evidence="3 11">5.2.1.8</ecNumber>
    </recommendedName>
    <alternativeName>
        <fullName evidence="10 11">PPIase</fullName>
    </alternativeName>
</protein>
<keyword evidence="9 11" id="KW-0131">Cell cycle</keyword>
<dbReference type="InterPro" id="IPR036611">
    <property type="entry name" value="Trigger_fac_ribosome-bd_sf"/>
</dbReference>
<evidence type="ECO:0000256" key="12">
    <source>
        <dbReference type="SAM" id="MobiDB-lite"/>
    </source>
</evidence>
<feature type="domain" description="Trigger factor ribosome-binding bacterial" evidence="13">
    <location>
        <begin position="1"/>
        <end position="151"/>
    </location>
</feature>
<keyword evidence="8 11" id="KW-0413">Isomerase</keyword>
<dbReference type="SUPFAM" id="SSF102735">
    <property type="entry name" value="Trigger factor ribosome-binding domain"/>
    <property type="match status" value="1"/>
</dbReference>
<dbReference type="Pfam" id="PF05698">
    <property type="entry name" value="Trigger_C"/>
    <property type="match status" value="1"/>
</dbReference>
<dbReference type="InterPro" id="IPR037041">
    <property type="entry name" value="Trigger_fac_C_sf"/>
</dbReference>
<feature type="compositionally biased region" description="Basic and acidic residues" evidence="12">
    <location>
        <begin position="326"/>
        <end position="336"/>
    </location>
</feature>
<dbReference type="HAMAP" id="MF_00303">
    <property type="entry name" value="Trigger_factor_Tig"/>
    <property type="match status" value="1"/>
</dbReference>
<evidence type="ECO:0000313" key="15">
    <source>
        <dbReference type="EMBL" id="KGF20773.1"/>
    </source>
</evidence>
<comment type="caution">
    <text evidence="15">The sequence shown here is derived from an EMBL/GenBank/DDBJ whole genome shotgun (WGS) entry which is preliminary data.</text>
</comment>
<dbReference type="GO" id="GO:0015031">
    <property type="term" value="P:protein transport"/>
    <property type="evidence" value="ECO:0007669"/>
    <property type="project" value="UniProtKB-UniRule"/>
</dbReference>
<dbReference type="GO" id="GO:0043022">
    <property type="term" value="F:ribosome binding"/>
    <property type="evidence" value="ECO:0007669"/>
    <property type="project" value="TreeGrafter"/>
</dbReference>
<organism evidence="15 16">
    <name type="scientific">Pseudoglutamicibacter albus DNF00011</name>
    <dbReference type="NCBI Taxonomy" id="1401063"/>
    <lineage>
        <taxon>Bacteria</taxon>
        <taxon>Bacillati</taxon>
        <taxon>Actinomycetota</taxon>
        <taxon>Actinomycetes</taxon>
        <taxon>Micrococcales</taxon>
        <taxon>Micrococcaceae</taxon>
        <taxon>Pseudoglutamicibacter</taxon>
    </lineage>
</organism>
<dbReference type="InterPro" id="IPR046357">
    <property type="entry name" value="PPIase_dom_sf"/>
</dbReference>
<dbReference type="GO" id="GO:0051083">
    <property type="term" value="P:'de novo' cotranslational protein folding"/>
    <property type="evidence" value="ECO:0007669"/>
    <property type="project" value="TreeGrafter"/>
</dbReference>
<name>A0A095YET9_9MICC</name>
<keyword evidence="6 11" id="KW-0697">Rotamase</keyword>
<dbReference type="SUPFAM" id="SSF109998">
    <property type="entry name" value="Triger factor/SurA peptide-binding domain-like"/>
    <property type="match status" value="1"/>
</dbReference>
<keyword evidence="7 11" id="KW-0143">Chaperone</keyword>
<comment type="function">
    <text evidence="11">Involved in protein export. Acts as a chaperone by maintaining the newly synthesized protein in an open conformation. Functions as a peptidyl-prolyl cis-trans isomerase.</text>
</comment>
<dbReference type="Proteomes" id="UP000053528">
    <property type="component" value="Unassembled WGS sequence"/>
</dbReference>
<dbReference type="InterPro" id="IPR027304">
    <property type="entry name" value="Trigger_fact/SurA_dom_sf"/>
</dbReference>
<evidence type="ECO:0000256" key="3">
    <source>
        <dbReference type="ARBA" id="ARBA00013194"/>
    </source>
</evidence>
<gene>
    <name evidence="11" type="primary">tig</name>
    <name evidence="15" type="ORF">HMPREF2128_03375</name>
</gene>
<dbReference type="EMBL" id="JRNH01000011">
    <property type="protein sequence ID" value="KGF20773.1"/>
    <property type="molecule type" value="Genomic_DNA"/>
</dbReference>
<evidence type="ECO:0000256" key="7">
    <source>
        <dbReference type="ARBA" id="ARBA00023186"/>
    </source>
</evidence>
<feature type="domain" description="Trigger factor C-terminal" evidence="14">
    <location>
        <begin position="262"/>
        <end position="409"/>
    </location>
</feature>
<comment type="catalytic activity">
    <reaction evidence="1 11">
        <text>[protein]-peptidylproline (omega=180) = [protein]-peptidylproline (omega=0)</text>
        <dbReference type="Rhea" id="RHEA:16237"/>
        <dbReference type="Rhea" id="RHEA-COMP:10747"/>
        <dbReference type="Rhea" id="RHEA-COMP:10748"/>
        <dbReference type="ChEBI" id="CHEBI:83833"/>
        <dbReference type="ChEBI" id="CHEBI:83834"/>
        <dbReference type="EC" id="5.2.1.8"/>
    </reaction>
</comment>
<evidence type="ECO:0000259" key="13">
    <source>
        <dbReference type="Pfam" id="PF05697"/>
    </source>
</evidence>
<dbReference type="InterPro" id="IPR008880">
    <property type="entry name" value="Trigger_fac_C"/>
</dbReference>
<evidence type="ECO:0000256" key="2">
    <source>
        <dbReference type="ARBA" id="ARBA00005464"/>
    </source>
</evidence>
<dbReference type="GO" id="GO:0043335">
    <property type="term" value="P:protein unfolding"/>
    <property type="evidence" value="ECO:0007669"/>
    <property type="project" value="TreeGrafter"/>
</dbReference>
<dbReference type="SUPFAM" id="SSF54534">
    <property type="entry name" value="FKBP-like"/>
    <property type="match status" value="1"/>
</dbReference>
<dbReference type="InterPro" id="IPR008881">
    <property type="entry name" value="Trigger_fac_ribosome-bd_bac"/>
</dbReference>
<proteinExistence type="inferred from homology"/>
<dbReference type="Gene3D" id="3.30.70.1050">
    <property type="entry name" value="Trigger factor ribosome-binding domain"/>
    <property type="match status" value="1"/>
</dbReference>
<feature type="compositionally biased region" description="Basic and acidic residues" evidence="12">
    <location>
        <begin position="412"/>
        <end position="422"/>
    </location>
</feature>
<accession>A0A095YET9</accession>
<evidence type="ECO:0000256" key="10">
    <source>
        <dbReference type="ARBA" id="ARBA00029986"/>
    </source>
</evidence>
<dbReference type="GO" id="GO:0051301">
    <property type="term" value="P:cell division"/>
    <property type="evidence" value="ECO:0007669"/>
    <property type="project" value="UniProtKB-KW"/>
</dbReference>
<feature type="region of interest" description="Disordered" evidence="12">
    <location>
        <begin position="317"/>
        <end position="336"/>
    </location>
</feature>
<evidence type="ECO:0000259" key="14">
    <source>
        <dbReference type="Pfam" id="PF05698"/>
    </source>
</evidence>
<dbReference type="RefSeq" id="WP_035755073.1">
    <property type="nucleotide sequence ID" value="NZ_JRNH01000011.1"/>
</dbReference>
<keyword evidence="5 11" id="KW-0132">Cell division</keyword>
<evidence type="ECO:0000256" key="9">
    <source>
        <dbReference type="ARBA" id="ARBA00023306"/>
    </source>
</evidence>
<dbReference type="GO" id="GO:0005737">
    <property type="term" value="C:cytoplasm"/>
    <property type="evidence" value="ECO:0007669"/>
    <property type="project" value="UniProtKB-SubCell"/>
</dbReference>
<comment type="subcellular location">
    <subcellularLocation>
        <location evidence="11">Cytoplasm</location>
    </subcellularLocation>
    <text evidence="11">About half TF is bound to the ribosome near the polypeptide exit tunnel while the other half is free in the cytoplasm.</text>
</comment>
<dbReference type="Pfam" id="PF05697">
    <property type="entry name" value="Trigger_N"/>
    <property type="match status" value="1"/>
</dbReference>
<dbReference type="Gene3D" id="1.10.3120.10">
    <property type="entry name" value="Trigger factor, C-terminal domain"/>
    <property type="match status" value="1"/>
</dbReference>
<dbReference type="NCBIfam" id="TIGR00115">
    <property type="entry name" value="tig"/>
    <property type="match status" value="1"/>
</dbReference>
<dbReference type="Gene3D" id="3.10.50.40">
    <property type="match status" value="1"/>
</dbReference>
<comment type="domain">
    <text evidence="11">Consists of 3 domains; the N-terminus binds the ribosome, the middle domain has PPIase activity, while the C-terminus has intrinsic chaperone activity on its own.</text>
</comment>
<dbReference type="AlphaFoldDB" id="A0A095YET9"/>
<dbReference type="PANTHER" id="PTHR30560">
    <property type="entry name" value="TRIGGER FACTOR CHAPERONE AND PEPTIDYL-PROLYL CIS/TRANS ISOMERASE"/>
    <property type="match status" value="1"/>
</dbReference>
<evidence type="ECO:0000313" key="16">
    <source>
        <dbReference type="Proteomes" id="UP000053528"/>
    </source>
</evidence>
<evidence type="ECO:0000256" key="6">
    <source>
        <dbReference type="ARBA" id="ARBA00023110"/>
    </source>
</evidence>
<evidence type="ECO:0000256" key="11">
    <source>
        <dbReference type="HAMAP-Rule" id="MF_00303"/>
    </source>
</evidence>
<keyword evidence="11" id="KW-0963">Cytoplasm</keyword>
<reference evidence="15 16" key="1">
    <citation type="submission" date="2014-07" db="EMBL/GenBank/DDBJ databases">
        <authorList>
            <person name="McCorrison J."/>
            <person name="Sanka R."/>
            <person name="Torralba M."/>
            <person name="Gillis M."/>
            <person name="Haft D.H."/>
            <person name="Methe B."/>
            <person name="Sutton G."/>
            <person name="Nelson K.E."/>
        </authorList>
    </citation>
    <scope>NUCLEOTIDE SEQUENCE [LARGE SCALE GENOMIC DNA]</scope>
    <source>
        <strain evidence="15 16">DNF00011</strain>
    </source>
</reference>
<dbReference type="GO" id="GO:0044183">
    <property type="term" value="F:protein folding chaperone"/>
    <property type="evidence" value="ECO:0007669"/>
    <property type="project" value="TreeGrafter"/>
</dbReference>
<dbReference type="InterPro" id="IPR005215">
    <property type="entry name" value="Trig_fac"/>
</dbReference>
<feature type="region of interest" description="Disordered" evidence="12">
    <location>
        <begin position="411"/>
        <end position="442"/>
    </location>
</feature>
<dbReference type="PIRSF" id="PIRSF003095">
    <property type="entry name" value="Trigger_factor"/>
    <property type="match status" value="1"/>
</dbReference>
<dbReference type="EC" id="5.2.1.8" evidence="3 11"/>
<dbReference type="GO" id="GO:0003755">
    <property type="term" value="F:peptidyl-prolyl cis-trans isomerase activity"/>
    <property type="evidence" value="ECO:0007669"/>
    <property type="project" value="UniProtKB-UniRule"/>
</dbReference>